<reference evidence="2" key="1">
    <citation type="submission" date="2022-06" db="EMBL/GenBank/DDBJ databases">
        <authorList>
            <person name="Berger JAMES D."/>
            <person name="Berger JAMES D."/>
        </authorList>
    </citation>
    <scope>NUCLEOTIDE SEQUENCE [LARGE SCALE GENOMIC DNA]</scope>
</reference>
<name>A0AA85KA64_TRIRE</name>
<evidence type="ECO:0000313" key="2">
    <source>
        <dbReference type="Proteomes" id="UP000050795"/>
    </source>
</evidence>
<proteinExistence type="predicted"/>
<reference evidence="3" key="2">
    <citation type="submission" date="2023-11" db="UniProtKB">
        <authorList>
            <consortium name="WormBaseParasite"/>
        </authorList>
    </citation>
    <scope>IDENTIFICATION</scope>
</reference>
<dbReference type="AlphaFoldDB" id="A0AA85KA64"/>
<sequence>MVRYQTNKDLKQTSFHQSIAHSLTVPLKNKLESNADKSLIYTLVYDQRILPKVNILVKYNGQSLHKPDVICISMGAKSNKLAEEAGSIDTNSPEHRENLNDGNNQTTTISTNHYQSERFERGCFIHLYRWPPSLQLQADSTDEDAKIGIGKTRQTLYNSEISLEIFRTTQAVSINQPVLLI</sequence>
<feature type="region of interest" description="Disordered" evidence="1">
    <location>
        <begin position="83"/>
        <end position="108"/>
    </location>
</feature>
<dbReference type="Proteomes" id="UP000050795">
    <property type="component" value="Unassembled WGS sequence"/>
</dbReference>
<evidence type="ECO:0000313" key="3">
    <source>
        <dbReference type="WBParaSite" id="TREG1_74370.1"/>
    </source>
</evidence>
<protein>
    <submittedName>
        <fullName evidence="3">Uncharacterized protein</fullName>
    </submittedName>
</protein>
<evidence type="ECO:0000256" key="1">
    <source>
        <dbReference type="SAM" id="MobiDB-lite"/>
    </source>
</evidence>
<accession>A0AA85KA64</accession>
<keyword evidence="2" id="KW-1185">Reference proteome</keyword>
<dbReference type="WBParaSite" id="TREG1_74370.1">
    <property type="protein sequence ID" value="TREG1_74370.1"/>
    <property type="gene ID" value="TREG1_74370"/>
</dbReference>
<organism evidence="2 3">
    <name type="scientific">Trichobilharzia regenti</name>
    <name type="common">Nasal bird schistosome</name>
    <dbReference type="NCBI Taxonomy" id="157069"/>
    <lineage>
        <taxon>Eukaryota</taxon>
        <taxon>Metazoa</taxon>
        <taxon>Spiralia</taxon>
        <taxon>Lophotrochozoa</taxon>
        <taxon>Platyhelminthes</taxon>
        <taxon>Trematoda</taxon>
        <taxon>Digenea</taxon>
        <taxon>Strigeidida</taxon>
        <taxon>Schistosomatoidea</taxon>
        <taxon>Schistosomatidae</taxon>
        <taxon>Trichobilharzia</taxon>
    </lineage>
</organism>